<evidence type="ECO:0000313" key="2">
    <source>
        <dbReference type="EMBL" id="PAV66448.1"/>
    </source>
</evidence>
<protein>
    <recommendedName>
        <fullName evidence="1">N-acetyltransferase domain-containing protein</fullName>
    </recommendedName>
</protein>
<dbReference type="GO" id="GO:0016747">
    <property type="term" value="F:acyltransferase activity, transferring groups other than amino-acyl groups"/>
    <property type="evidence" value="ECO:0007669"/>
    <property type="project" value="InterPro"/>
</dbReference>
<dbReference type="Proteomes" id="UP000218231">
    <property type="component" value="Unassembled WGS sequence"/>
</dbReference>
<dbReference type="InterPro" id="IPR016181">
    <property type="entry name" value="Acyl_CoA_acyltransferase"/>
</dbReference>
<dbReference type="InterPro" id="IPR000182">
    <property type="entry name" value="GNAT_dom"/>
</dbReference>
<dbReference type="CDD" id="cd04301">
    <property type="entry name" value="NAT_SF"/>
    <property type="match status" value="1"/>
</dbReference>
<sequence>MVRDRLDQREVQPLGQCGGRRMFQIEIVFRRRQRRIGREMIRAAQVDGQVDAQRLRQVRFFRIDAASLLAGREWGAILAHSACHPSPRASCAPPPAVGREGPLPVIAFVPLADIDGAAVEALLDRAFGTDRHGRTAYKVRGAAAAVPALSIAAVEDGTLIGSIQCWPVLLTGDDGVGHRLTMIGPVAVEPGRQRDGIGRRLMTQALDAAAEHGLDRALMLIGDPEYYARFFGFDASRTAGWRLPGPVERHRLLARGADVPAIDGMLGPIPSPAAHANA</sequence>
<dbReference type="OrthoDB" id="202470at2759"/>
<gene>
    <name evidence="2" type="ORF">WR25_15881</name>
</gene>
<organism evidence="2 3">
    <name type="scientific">Diploscapter pachys</name>
    <dbReference type="NCBI Taxonomy" id="2018661"/>
    <lineage>
        <taxon>Eukaryota</taxon>
        <taxon>Metazoa</taxon>
        <taxon>Ecdysozoa</taxon>
        <taxon>Nematoda</taxon>
        <taxon>Chromadorea</taxon>
        <taxon>Rhabditida</taxon>
        <taxon>Rhabditina</taxon>
        <taxon>Rhabditomorpha</taxon>
        <taxon>Rhabditoidea</taxon>
        <taxon>Rhabditidae</taxon>
        <taxon>Diploscapter</taxon>
    </lineage>
</organism>
<dbReference type="EMBL" id="LIAE01010094">
    <property type="protein sequence ID" value="PAV66448.1"/>
    <property type="molecule type" value="Genomic_DNA"/>
</dbReference>
<name>A0A2A2JXQ6_9BILA</name>
<accession>A0A2A2JXQ6</accession>
<dbReference type="AlphaFoldDB" id="A0A2A2JXQ6"/>
<keyword evidence="3" id="KW-1185">Reference proteome</keyword>
<proteinExistence type="predicted"/>
<dbReference type="Gene3D" id="3.40.630.30">
    <property type="match status" value="1"/>
</dbReference>
<feature type="domain" description="N-acetyltransferase" evidence="1">
    <location>
        <begin position="106"/>
        <end position="254"/>
    </location>
</feature>
<dbReference type="SUPFAM" id="SSF55729">
    <property type="entry name" value="Acyl-CoA N-acyltransferases (Nat)"/>
    <property type="match status" value="1"/>
</dbReference>
<evidence type="ECO:0000313" key="3">
    <source>
        <dbReference type="Proteomes" id="UP000218231"/>
    </source>
</evidence>
<comment type="caution">
    <text evidence="2">The sequence shown here is derived from an EMBL/GenBank/DDBJ whole genome shotgun (WGS) entry which is preliminary data.</text>
</comment>
<reference evidence="2 3" key="1">
    <citation type="journal article" date="2017" name="Curr. Biol.">
        <title>Genome architecture and evolution of a unichromosomal asexual nematode.</title>
        <authorList>
            <person name="Fradin H."/>
            <person name="Zegar C."/>
            <person name="Gutwein M."/>
            <person name="Lucas J."/>
            <person name="Kovtun M."/>
            <person name="Corcoran D."/>
            <person name="Baugh L.R."/>
            <person name="Kiontke K."/>
            <person name="Gunsalus K."/>
            <person name="Fitch D.H."/>
            <person name="Piano F."/>
        </authorList>
    </citation>
    <scope>NUCLEOTIDE SEQUENCE [LARGE SCALE GENOMIC DNA]</scope>
    <source>
        <strain evidence="2">PF1309</strain>
    </source>
</reference>
<dbReference type="Pfam" id="PF00583">
    <property type="entry name" value="Acetyltransf_1"/>
    <property type="match status" value="1"/>
</dbReference>
<evidence type="ECO:0000259" key="1">
    <source>
        <dbReference type="PROSITE" id="PS51186"/>
    </source>
</evidence>
<dbReference type="PROSITE" id="PS51186">
    <property type="entry name" value="GNAT"/>
    <property type="match status" value="1"/>
</dbReference>